<evidence type="ECO:0000256" key="6">
    <source>
        <dbReference type="SAM" id="Phobius"/>
    </source>
</evidence>
<keyword evidence="8" id="KW-1185">Reference proteome</keyword>
<feature type="transmembrane region" description="Helical" evidence="6">
    <location>
        <begin position="120"/>
        <end position="143"/>
    </location>
</feature>
<keyword evidence="2" id="KW-1003">Cell membrane</keyword>
<gene>
    <name evidence="7" type="ORF">IEN85_12670</name>
</gene>
<dbReference type="AlphaFoldDB" id="A0A927F8C5"/>
<protein>
    <submittedName>
        <fullName evidence="7">Sugar ABC transporter permease YjfF</fullName>
    </submittedName>
</protein>
<dbReference type="Proteomes" id="UP000622317">
    <property type="component" value="Unassembled WGS sequence"/>
</dbReference>
<dbReference type="PANTHER" id="PTHR32196:SF63">
    <property type="entry name" value="INNER MEMBRANE ABC TRANSPORTER PERMEASE PROTEIN YJFF"/>
    <property type="match status" value="1"/>
</dbReference>
<evidence type="ECO:0000256" key="2">
    <source>
        <dbReference type="ARBA" id="ARBA00022475"/>
    </source>
</evidence>
<name>A0A927F8C5_9BACT</name>
<keyword evidence="4 6" id="KW-1133">Transmembrane helix</keyword>
<sequence>MKISLRSNPLYATIGVLASLFAIASFSYDGFFSLRVIANLFTDSSFLGVTALGMTVVILSKGIDLSVGSVIGFTTILVAYLVQDAGVSVPVAWGIALVVGVLFGAGMGALIVLYDLPSFLVTLGGLFFAKGMGFVISSSSIGIQNGFYDAVLNFQIQVGPGAYLGAGALAFILFFVFCLYLLKWTRFGRYVYAVGGNEDSARLMGLPVDRVKIGVYAFNGFCSAFAGILTTLYMGSGNPLTGVGMELDAIAAVVIGGTLLTGGIGGATGTLLGVLTFAVIQTILNFDGRFKPAFLRIAIAALLLGFILTQRALARGKD</sequence>
<keyword evidence="5 6" id="KW-0472">Membrane</keyword>
<proteinExistence type="predicted"/>
<feature type="transmembrane region" description="Helical" evidence="6">
    <location>
        <begin position="293"/>
        <end position="313"/>
    </location>
</feature>
<dbReference type="GO" id="GO:0022857">
    <property type="term" value="F:transmembrane transporter activity"/>
    <property type="evidence" value="ECO:0007669"/>
    <property type="project" value="InterPro"/>
</dbReference>
<feature type="transmembrane region" description="Helical" evidence="6">
    <location>
        <begin position="213"/>
        <end position="234"/>
    </location>
</feature>
<feature type="transmembrane region" description="Helical" evidence="6">
    <location>
        <begin position="40"/>
        <end position="58"/>
    </location>
</feature>
<comment type="subcellular location">
    <subcellularLocation>
        <location evidence="1">Cell membrane</location>
        <topology evidence="1">Multi-pass membrane protein</topology>
    </subcellularLocation>
</comment>
<keyword evidence="3 6" id="KW-0812">Transmembrane</keyword>
<dbReference type="PANTHER" id="PTHR32196">
    <property type="entry name" value="ABC TRANSPORTER PERMEASE PROTEIN YPHD-RELATED-RELATED"/>
    <property type="match status" value="1"/>
</dbReference>
<feature type="transmembrane region" description="Helical" evidence="6">
    <location>
        <begin position="163"/>
        <end position="182"/>
    </location>
</feature>
<feature type="transmembrane region" description="Helical" evidence="6">
    <location>
        <begin position="65"/>
        <end position="83"/>
    </location>
</feature>
<evidence type="ECO:0000256" key="4">
    <source>
        <dbReference type="ARBA" id="ARBA00022989"/>
    </source>
</evidence>
<dbReference type="Pfam" id="PF02653">
    <property type="entry name" value="BPD_transp_2"/>
    <property type="match status" value="1"/>
</dbReference>
<comment type="caution">
    <text evidence="7">The sequence shown here is derived from an EMBL/GenBank/DDBJ whole genome shotgun (WGS) entry which is preliminary data.</text>
</comment>
<accession>A0A927F8C5</accession>
<reference evidence="7" key="1">
    <citation type="submission" date="2020-09" db="EMBL/GenBank/DDBJ databases">
        <title>Pelagicoccus enzymogenes sp. nov. with an EPS production, isolated from marine sediment.</title>
        <authorList>
            <person name="Feng X."/>
        </authorList>
    </citation>
    <scope>NUCLEOTIDE SEQUENCE</scope>
    <source>
        <strain evidence="7">NFK12</strain>
    </source>
</reference>
<organism evidence="7 8">
    <name type="scientific">Pelagicoccus enzymogenes</name>
    <dbReference type="NCBI Taxonomy" id="2773457"/>
    <lineage>
        <taxon>Bacteria</taxon>
        <taxon>Pseudomonadati</taxon>
        <taxon>Verrucomicrobiota</taxon>
        <taxon>Opitutia</taxon>
        <taxon>Puniceicoccales</taxon>
        <taxon>Pelagicoccaceae</taxon>
        <taxon>Pelagicoccus</taxon>
    </lineage>
</organism>
<dbReference type="EMBL" id="JACYFG010000036">
    <property type="protein sequence ID" value="MBD5780347.1"/>
    <property type="molecule type" value="Genomic_DNA"/>
</dbReference>
<evidence type="ECO:0000256" key="5">
    <source>
        <dbReference type="ARBA" id="ARBA00023136"/>
    </source>
</evidence>
<dbReference type="RefSeq" id="WP_191617455.1">
    <property type="nucleotide sequence ID" value="NZ_JACYFG010000036.1"/>
</dbReference>
<dbReference type="CDD" id="cd06579">
    <property type="entry name" value="TM_PBP1_transp_AraH_like"/>
    <property type="match status" value="1"/>
</dbReference>
<evidence type="ECO:0000313" key="8">
    <source>
        <dbReference type="Proteomes" id="UP000622317"/>
    </source>
</evidence>
<evidence type="ECO:0000256" key="1">
    <source>
        <dbReference type="ARBA" id="ARBA00004651"/>
    </source>
</evidence>
<feature type="transmembrane region" description="Helical" evidence="6">
    <location>
        <begin position="249"/>
        <end position="281"/>
    </location>
</feature>
<feature type="transmembrane region" description="Helical" evidence="6">
    <location>
        <begin position="89"/>
        <end position="113"/>
    </location>
</feature>
<evidence type="ECO:0000313" key="7">
    <source>
        <dbReference type="EMBL" id="MBD5780347.1"/>
    </source>
</evidence>
<feature type="transmembrane region" description="Helical" evidence="6">
    <location>
        <begin position="9"/>
        <end position="28"/>
    </location>
</feature>
<dbReference type="InterPro" id="IPR001851">
    <property type="entry name" value="ABC_transp_permease"/>
</dbReference>
<dbReference type="GO" id="GO:0005886">
    <property type="term" value="C:plasma membrane"/>
    <property type="evidence" value="ECO:0007669"/>
    <property type="project" value="UniProtKB-SubCell"/>
</dbReference>
<evidence type="ECO:0000256" key="3">
    <source>
        <dbReference type="ARBA" id="ARBA00022692"/>
    </source>
</evidence>